<evidence type="ECO:0000313" key="1">
    <source>
        <dbReference type="EMBL" id="AIG27906.1"/>
    </source>
</evidence>
<dbReference type="EMBL" id="CP007806">
    <property type="protein sequence ID" value="AIG27906.1"/>
    <property type="molecule type" value="Genomic_DNA"/>
</dbReference>
<organism evidence="1 2">
    <name type="scientific">Brevibacillus laterosporus LMG 15441</name>
    <dbReference type="NCBI Taxonomy" id="1042163"/>
    <lineage>
        <taxon>Bacteria</taxon>
        <taxon>Bacillati</taxon>
        <taxon>Bacillota</taxon>
        <taxon>Bacilli</taxon>
        <taxon>Bacillales</taxon>
        <taxon>Paenibacillaceae</taxon>
        <taxon>Brevibacillus</taxon>
    </lineage>
</organism>
<accession>A0A075R938</accession>
<dbReference type="RefSeq" id="WP_003336573.1">
    <property type="nucleotide sequence ID" value="NZ_CP007806.1"/>
</dbReference>
<keyword evidence="2" id="KW-1185">Reference proteome</keyword>
<dbReference type="KEGG" id="blr:BRLA_c036040"/>
<dbReference type="HOGENOM" id="CLU_658377_0_0_9"/>
<sequence>MGYTTYATLLYQIDKDHVQTIVKQHNIKSFLYPINQNWTAVMLAEEEEGSDEFAAYISEITGQLSIYVVHLPDHAWGFSSYVNGEALVSLFVPYNDFTPERHLEGTLSALSDWVACSTSFERFLNYMLLHEQDQNTHEKARTLFLQAFDITGVEGCSYAFLSSQTAQFLQQHRILVNKCRRSPVRVNKMVRACLQEQLLKAGFILSEAVFPPTEAVAKTGSRALEQFAFYCTTPAITNTGLLLSFHKRQRRFTASLQHESYGSIDLWTWSEEKWGRTHGVAQWKSYADEQELSECLYEVLHLFLEYGPAFFQQIDGNLELFSSRDLLIEIADPPLAARGFVRESTKEQTRYANDQYEISFTHASYPRQLFGRFRHVAEPTVWHNLHPFWLDQCYYCKKAEFIYLLEHMLQTFERQTT</sequence>
<evidence type="ECO:0000313" key="2">
    <source>
        <dbReference type="Proteomes" id="UP000005850"/>
    </source>
</evidence>
<dbReference type="AlphaFoldDB" id="A0A075R938"/>
<dbReference type="Proteomes" id="UP000005850">
    <property type="component" value="Chromosome"/>
</dbReference>
<gene>
    <name evidence="1" type="ORF">BRLA_c036040</name>
</gene>
<dbReference type="STRING" id="1042163.BRLA_c036040"/>
<reference evidence="1 2" key="1">
    <citation type="journal article" date="2011" name="J. Bacteriol.">
        <title>Genome sequence of Brevibacillus laterosporus LMG 15441, a pathogen of invertebrates.</title>
        <authorList>
            <person name="Djukic M."/>
            <person name="Poehlein A."/>
            <person name="Thurmer A."/>
            <person name="Daniel R."/>
        </authorList>
    </citation>
    <scope>NUCLEOTIDE SEQUENCE [LARGE SCALE GENOMIC DNA]</scope>
    <source>
        <strain evidence="1 2">LMG 15441</strain>
    </source>
</reference>
<protein>
    <submittedName>
        <fullName evidence="1">Uncharacterized protein</fullName>
    </submittedName>
</protein>
<proteinExistence type="predicted"/>
<name>A0A075R938_BRELA</name>